<feature type="domain" description="DUF7041" evidence="2">
    <location>
        <begin position="19"/>
        <end position="58"/>
    </location>
</feature>
<comment type="caution">
    <text evidence="3">The sequence shown here is derived from an EMBL/GenBank/DDBJ whole genome shotgun (WGS) entry which is preliminary data.</text>
</comment>
<name>A0A4Y2IUA7_ARAVE</name>
<feature type="region of interest" description="Disordered" evidence="1">
    <location>
        <begin position="249"/>
        <end position="273"/>
    </location>
</feature>
<protein>
    <recommendedName>
        <fullName evidence="2">DUF7041 domain-containing protein</fullName>
    </recommendedName>
</protein>
<dbReference type="Gene3D" id="3.10.10.10">
    <property type="entry name" value="HIV Type 1 Reverse Transcriptase, subunit A, domain 1"/>
    <property type="match status" value="1"/>
</dbReference>
<dbReference type="PANTHER" id="PTHR33327">
    <property type="entry name" value="ENDONUCLEASE"/>
    <property type="match status" value="1"/>
</dbReference>
<reference evidence="3 4" key="1">
    <citation type="journal article" date="2019" name="Sci. Rep.">
        <title>Orb-weaving spider Araneus ventricosus genome elucidates the spidroin gene catalogue.</title>
        <authorList>
            <person name="Kono N."/>
            <person name="Nakamura H."/>
            <person name="Ohtoshi R."/>
            <person name="Moran D.A.P."/>
            <person name="Shinohara A."/>
            <person name="Yoshida Y."/>
            <person name="Fujiwara M."/>
            <person name="Mori M."/>
            <person name="Tomita M."/>
            <person name="Arakawa K."/>
        </authorList>
    </citation>
    <scope>NUCLEOTIDE SEQUENCE [LARGE SCALE GENOMIC DNA]</scope>
</reference>
<sequence>MTLQLLLLASNYSLFGKVIPALWFLQFEAQFALAGITADDTKLNRVISAVDSEILNSVYLIQSIKLIQYHPTLLGDQRPSQSLTCMRALAGDTVGESLLKSPWLGRLPNGTQTILTALSEDMAGLASVADKIIDLTNHSNINAVHVTPSTSDARVTQLEQQISQLTILAKYTKNDSPTSGISILLGDSEFYGILSQFLDPSQPTKNNKPTKIRHFIETTGQPVFSRPRRLSPQLLKIARQEFEFLMSQGIVRPSSSPRASREDAQPSTHGEKV</sequence>
<evidence type="ECO:0000256" key="1">
    <source>
        <dbReference type="SAM" id="MobiDB-lite"/>
    </source>
</evidence>
<evidence type="ECO:0000259" key="2">
    <source>
        <dbReference type="Pfam" id="PF23055"/>
    </source>
</evidence>
<organism evidence="3 4">
    <name type="scientific">Araneus ventricosus</name>
    <name type="common">Orbweaver spider</name>
    <name type="synonym">Epeira ventricosa</name>
    <dbReference type="NCBI Taxonomy" id="182803"/>
    <lineage>
        <taxon>Eukaryota</taxon>
        <taxon>Metazoa</taxon>
        <taxon>Ecdysozoa</taxon>
        <taxon>Arthropoda</taxon>
        <taxon>Chelicerata</taxon>
        <taxon>Arachnida</taxon>
        <taxon>Araneae</taxon>
        <taxon>Araneomorphae</taxon>
        <taxon>Entelegynae</taxon>
        <taxon>Araneoidea</taxon>
        <taxon>Araneidae</taxon>
        <taxon>Araneus</taxon>
    </lineage>
</organism>
<keyword evidence="4" id="KW-1185">Reference proteome</keyword>
<dbReference type="InterPro" id="IPR055469">
    <property type="entry name" value="DUF7041"/>
</dbReference>
<dbReference type="OrthoDB" id="6431310at2759"/>
<dbReference type="EMBL" id="BGPR01002947">
    <property type="protein sequence ID" value="GBM81433.1"/>
    <property type="molecule type" value="Genomic_DNA"/>
</dbReference>
<evidence type="ECO:0000313" key="4">
    <source>
        <dbReference type="Proteomes" id="UP000499080"/>
    </source>
</evidence>
<dbReference type="Proteomes" id="UP000499080">
    <property type="component" value="Unassembled WGS sequence"/>
</dbReference>
<dbReference type="AlphaFoldDB" id="A0A4Y2IUA7"/>
<feature type="compositionally biased region" description="Basic and acidic residues" evidence="1">
    <location>
        <begin position="259"/>
        <end position="273"/>
    </location>
</feature>
<dbReference type="PANTHER" id="PTHR33327:SF3">
    <property type="entry name" value="RNA-DIRECTED DNA POLYMERASE"/>
    <property type="match status" value="1"/>
</dbReference>
<accession>A0A4Y2IUA7</accession>
<dbReference type="Pfam" id="PF23055">
    <property type="entry name" value="DUF7041"/>
    <property type="match status" value="1"/>
</dbReference>
<evidence type="ECO:0000313" key="3">
    <source>
        <dbReference type="EMBL" id="GBM81433.1"/>
    </source>
</evidence>
<proteinExistence type="predicted"/>
<gene>
    <name evidence="3" type="ORF">AVEN_11285_1</name>
</gene>